<evidence type="ECO:0000313" key="2">
    <source>
        <dbReference type="EMBL" id="TCP68928.1"/>
    </source>
</evidence>
<dbReference type="InterPro" id="IPR036163">
    <property type="entry name" value="HMA_dom_sf"/>
</dbReference>
<dbReference type="GO" id="GO:0046872">
    <property type="term" value="F:metal ion binding"/>
    <property type="evidence" value="ECO:0007669"/>
    <property type="project" value="InterPro"/>
</dbReference>
<feature type="domain" description="HMA" evidence="1">
    <location>
        <begin position="2"/>
        <end position="67"/>
    </location>
</feature>
<dbReference type="PROSITE" id="PS50846">
    <property type="entry name" value="HMA_2"/>
    <property type="match status" value="1"/>
</dbReference>
<dbReference type="Pfam" id="PF00403">
    <property type="entry name" value="HMA"/>
    <property type="match status" value="1"/>
</dbReference>
<dbReference type="CDD" id="cd00371">
    <property type="entry name" value="HMA"/>
    <property type="match status" value="1"/>
</dbReference>
<protein>
    <submittedName>
        <fullName evidence="2">Copper chaperone</fullName>
    </submittedName>
</protein>
<organism evidence="2 3">
    <name type="scientific">Heliophilum fasciatum</name>
    <dbReference type="NCBI Taxonomy" id="35700"/>
    <lineage>
        <taxon>Bacteria</taxon>
        <taxon>Bacillati</taxon>
        <taxon>Bacillota</taxon>
        <taxon>Clostridia</taxon>
        <taxon>Eubacteriales</taxon>
        <taxon>Heliobacteriaceae</taxon>
        <taxon>Heliophilum</taxon>
    </lineage>
</organism>
<gene>
    <name evidence="2" type="ORF">EDD73_10194</name>
</gene>
<dbReference type="InterPro" id="IPR006121">
    <property type="entry name" value="HMA_dom"/>
</dbReference>
<dbReference type="Proteomes" id="UP000294813">
    <property type="component" value="Unassembled WGS sequence"/>
</dbReference>
<dbReference type="Gene3D" id="3.30.70.100">
    <property type="match status" value="1"/>
</dbReference>
<sequence length="68" mass="7031">MREVQLHVDGMSCSHCQAAVEKATSAVAGVISSQVDLAAKTVTLQLTDEASLPAICAAIEDIGFDVVD</sequence>
<proteinExistence type="predicted"/>
<evidence type="ECO:0000259" key="1">
    <source>
        <dbReference type="PROSITE" id="PS50846"/>
    </source>
</evidence>
<accession>A0A4R2RZB3</accession>
<dbReference type="EMBL" id="SLXT01000001">
    <property type="protein sequence ID" value="TCP68928.1"/>
    <property type="molecule type" value="Genomic_DNA"/>
</dbReference>
<name>A0A4R2RZB3_9FIRM</name>
<dbReference type="OrthoDB" id="9813965at2"/>
<keyword evidence="3" id="KW-1185">Reference proteome</keyword>
<comment type="caution">
    <text evidence="2">The sequence shown here is derived from an EMBL/GenBank/DDBJ whole genome shotgun (WGS) entry which is preliminary data.</text>
</comment>
<dbReference type="AlphaFoldDB" id="A0A4R2RZB3"/>
<evidence type="ECO:0000313" key="3">
    <source>
        <dbReference type="Proteomes" id="UP000294813"/>
    </source>
</evidence>
<reference evidence="2 3" key="1">
    <citation type="submission" date="2019-03" db="EMBL/GenBank/DDBJ databases">
        <title>Genomic Encyclopedia of Type Strains, Phase IV (KMG-IV): sequencing the most valuable type-strain genomes for metagenomic binning, comparative biology and taxonomic classification.</title>
        <authorList>
            <person name="Goeker M."/>
        </authorList>
    </citation>
    <scope>NUCLEOTIDE SEQUENCE [LARGE SCALE GENOMIC DNA]</scope>
    <source>
        <strain evidence="2 3">DSM 11170</strain>
    </source>
</reference>
<dbReference type="SUPFAM" id="SSF55008">
    <property type="entry name" value="HMA, heavy metal-associated domain"/>
    <property type="match status" value="1"/>
</dbReference>
<dbReference type="RefSeq" id="WP_131917702.1">
    <property type="nucleotide sequence ID" value="NZ_JAOQNU010000001.1"/>
</dbReference>